<dbReference type="SUPFAM" id="SSF51338">
    <property type="entry name" value="Composite domain of metallo-dependent hydrolases"/>
    <property type="match status" value="2"/>
</dbReference>
<dbReference type="PANTHER" id="PTHR32027:SF0">
    <property type="entry name" value="CYTOSINE DEAMINASE"/>
    <property type="match status" value="1"/>
</dbReference>
<dbReference type="InterPro" id="IPR032466">
    <property type="entry name" value="Metal_Hydrolase"/>
</dbReference>
<dbReference type="CDD" id="cd01293">
    <property type="entry name" value="Bact_CD"/>
    <property type="match status" value="1"/>
</dbReference>
<sequence>MSEYIVTDANVIGPSGERENNVDIEIRNGRIDRVVRAGDGDPDAFDHDQRFDAAGRLVTPPLIESHTHLYAALTAGVPNWNGTGTLEEGWRLWNDTKEDLTKQNYKDRAKKVARWFAANGVTRVRTHLDVNSDERSEVGLEAMLEVREELAGFVDIQIVAFPMGCLYTGGEEKLTRFEAAMERGLDIVGGIPHREHITEDGNAHVRTVLDTAEKYDAQADLHIDETDDPQSRYTGVLASEALKRGLGERVTASHATALHSYANAYADKLVRIIGESGMNVVTNPMANAVLQGRYDDFPRRRGHTRIEALRDQGVAVGIGQDDIVDHFHSYGDGDPLKAAFVLVHLAHMNGDEDTATLWNMLLEGNAAVFGVNDYGIEAGNEGSLVVYDATDPFDALRTQPVRPLVLRDGNPIAESSRTSTVYEHGMDKTVDFGRR</sequence>
<gene>
    <name evidence="2" type="ORF">NDI56_17180</name>
</gene>
<evidence type="ECO:0000259" key="1">
    <source>
        <dbReference type="Pfam" id="PF07969"/>
    </source>
</evidence>
<dbReference type="RefSeq" id="WP_310920937.1">
    <property type="nucleotide sequence ID" value="NZ_JAMQON010000005.1"/>
</dbReference>
<evidence type="ECO:0000313" key="2">
    <source>
        <dbReference type="EMBL" id="MDS0261135.1"/>
    </source>
</evidence>
<keyword evidence="3" id="KW-1185">Reference proteome</keyword>
<feature type="domain" description="Amidohydrolase 3" evidence="1">
    <location>
        <begin position="79"/>
        <end position="410"/>
    </location>
</feature>
<evidence type="ECO:0000313" key="3">
    <source>
        <dbReference type="Proteomes" id="UP001259659"/>
    </source>
</evidence>
<dbReference type="SUPFAM" id="SSF51556">
    <property type="entry name" value="Metallo-dependent hydrolases"/>
    <property type="match status" value="1"/>
</dbReference>
<dbReference type="Proteomes" id="UP001259659">
    <property type="component" value="Unassembled WGS sequence"/>
</dbReference>
<dbReference type="Gene3D" id="3.20.20.140">
    <property type="entry name" value="Metal-dependent hydrolases"/>
    <property type="match status" value="1"/>
</dbReference>
<dbReference type="PANTHER" id="PTHR32027">
    <property type="entry name" value="CYTOSINE DEAMINASE"/>
    <property type="match status" value="1"/>
</dbReference>
<protein>
    <submittedName>
        <fullName evidence="2">Amidohydrolase family protein</fullName>
    </submittedName>
</protein>
<organism evidence="2 3">
    <name type="scientific">Haloarcula saliterrae</name>
    <dbReference type="NCBI Taxonomy" id="2950534"/>
    <lineage>
        <taxon>Archaea</taxon>
        <taxon>Methanobacteriati</taxon>
        <taxon>Methanobacteriota</taxon>
        <taxon>Stenosarchaea group</taxon>
        <taxon>Halobacteria</taxon>
        <taxon>Halobacteriales</taxon>
        <taxon>Haloarculaceae</taxon>
        <taxon>Haloarcula</taxon>
    </lineage>
</organism>
<proteinExistence type="predicted"/>
<accession>A0ABU2FFU4</accession>
<dbReference type="InterPro" id="IPR011059">
    <property type="entry name" value="Metal-dep_hydrolase_composite"/>
</dbReference>
<dbReference type="InterPro" id="IPR013108">
    <property type="entry name" value="Amidohydro_3"/>
</dbReference>
<name>A0ABU2FFU4_9EURY</name>
<dbReference type="InterPro" id="IPR052349">
    <property type="entry name" value="Metallo-hydrolase_Enzymes"/>
</dbReference>
<dbReference type="Pfam" id="PF07969">
    <property type="entry name" value="Amidohydro_3"/>
    <property type="match status" value="1"/>
</dbReference>
<comment type="caution">
    <text evidence="2">The sequence shown here is derived from an EMBL/GenBank/DDBJ whole genome shotgun (WGS) entry which is preliminary data.</text>
</comment>
<dbReference type="Gene3D" id="2.30.40.10">
    <property type="entry name" value="Urease, subunit C, domain 1"/>
    <property type="match status" value="1"/>
</dbReference>
<dbReference type="EMBL" id="JAMQON010000005">
    <property type="protein sequence ID" value="MDS0261135.1"/>
    <property type="molecule type" value="Genomic_DNA"/>
</dbReference>
<reference evidence="2 3" key="1">
    <citation type="submission" date="2022-06" db="EMBL/GenBank/DDBJ databases">
        <title>Haloarcula sp. a new haloarchaeum isolate from saline soil.</title>
        <authorList>
            <person name="Strakova D."/>
            <person name="Galisteo C."/>
            <person name="Sanchez-Porro C."/>
            <person name="Ventosa A."/>
        </authorList>
    </citation>
    <scope>NUCLEOTIDE SEQUENCE [LARGE SCALE GENOMIC DNA]</scope>
    <source>
        <strain evidence="2 3">S1CR25-12</strain>
    </source>
</reference>